<evidence type="ECO:0000256" key="2">
    <source>
        <dbReference type="ARBA" id="ARBA00008632"/>
    </source>
</evidence>
<dbReference type="GO" id="GO:0016055">
    <property type="term" value="P:Wnt signaling pathway"/>
    <property type="evidence" value="ECO:0007669"/>
    <property type="project" value="UniProtKB-KW"/>
</dbReference>
<comment type="similarity">
    <text evidence="2">Belongs to the CUSTOS family.</text>
</comment>
<evidence type="ECO:0000256" key="4">
    <source>
        <dbReference type="ARBA" id="ARBA00022473"/>
    </source>
</evidence>
<protein>
    <recommendedName>
        <fullName evidence="3">Protein CUSTOS</fullName>
    </recommendedName>
</protein>
<keyword evidence="6" id="KW-0539">Nucleus</keyword>
<feature type="region of interest" description="Disordered" evidence="7">
    <location>
        <begin position="1"/>
        <end position="24"/>
    </location>
</feature>
<evidence type="ECO:0000256" key="7">
    <source>
        <dbReference type="SAM" id="MobiDB-lite"/>
    </source>
</evidence>
<proteinExistence type="evidence at transcript level"/>
<reference evidence="8" key="1">
    <citation type="journal article" date="2011" name="PLoS ONE">
        <title>A deep insight into the sialotranscriptome of the gulf coast tick, Amblyomma maculatum.</title>
        <authorList>
            <person name="Karim S."/>
            <person name="Singh P."/>
            <person name="Ribeiro J.M."/>
        </authorList>
    </citation>
    <scope>NUCLEOTIDE SEQUENCE</scope>
    <source>
        <tissue evidence="8">Salivary gland</tissue>
    </source>
</reference>
<accession>G3MIE3</accession>
<sequence length="155" mass="17350">SCYKLSKPNYEMSDSSSDESDERLREAVVTANDIVGKKPHRCVQESSDASNDHGTSITDLTLECRQYLAKSLSTSLDKQIKIVDRHIDIQDKDESLGIKLFSDSTVELVEAEPEVERPRKKHKKSKQKVTDDMLAAVAVTPEWVLQQSGIHGAHK</sequence>
<dbReference type="AlphaFoldDB" id="G3MIE3"/>
<dbReference type="InterPro" id="IPR026694">
    <property type="entry name" value="CUSTOS"/>
</dbReference>
<evidence type="ECO:0000256" key="6">
    <source>
        <dbReference type="ARBA" id="ARBA00023242"/>
    </source>
</evidence>
<evidence type="ECO:0000313" key="8">
    <source>
        <dbReference type="EMBL" id="AEO33261.1"/>
    </source>
</evidence>
<keyword evidence="4" id="KW-0217">Developmental protein</keyword>
<evidence type="ECO:0000256" key="1">
    <source>
        <dbReference type="ARBA" id="ARBA00004259"/>
    </source>
</evidence>
<organism evidence="8">
    <name type="scientific">Amblyomma maculatum</name>
    <name type="common">Gulf Coast tick</name>
    <dbReference type="NCBI Taxonomy" id="34609"/>
    <lineage>
        <taxon>Eukaryota</taxon>
        <taxon>Metazoa</taxon>
        <taxon>Ecdysozoa</taxon>
        <taxon>Arthropoda</taxon>
        <taxon>Chelicerata</taxon>
        <taxon>Arachnida</taxon>
        <taxon>Acari</taxon>
        <taxon>Parasitiformes</taxon>
        <taxon>Ixodida</taxon>
        <taxon>Ixodoidea</taxon>
        <taxon>Ixodidae</taxon>
        <taxon>Amblyomminae</taxon>
        <taxon>Amblyomma</taxon>
    </lineage>
</organism>
<feature type="non-terminal residue" evidence="8">
    <location>
        <position position="1"/>
    </location>
</feature>
<evidence type="ECO:0000256" key="5">
    <source>
        <dbReference type="ARBA" id="ARBA00022687"/>
    </source>
</evidence>
<dbReference type="EMBL" id="JO841644">
    <property type="protein sequence ID" value="AEO33261.1"/>
    <property type="molecule type" value="mRNA"/>
</dbReference>
<dbReference type="GO" id="GO:0005635">
    <property type="term" value="C:nuclear envelope"/>
    <property type="evidence" value="ECO:0007669"/>
    <property type="project" value="UniProtKB-SubCell"/>
</dbReference>
<evidence type="ECO:0000256" key="3">
    <source>
        <dbReference type="ARBA" id="ARBA00013465"/>
    </source>
</evidence>
<keyword evidence="5" id="KW-0879">Wnt signaling pathway</keyword>
<name>G3MIE3_AMBMU</name>
<dbReference type="PANTHER" id="PTHR14482:SF0">
    <property type="entry name" value="PROTEIN CUSTOS"/>
    <property type="match status" value="1"/>
</dbReference>
<dbReference type="PANTHER" id="PTHR14482">
    <property type="entry name" value="CHROMOSOME 12 ORF 43 HOMOLOG"/>
    <property type="match status" value="1"/>
</dbReference>
<comment type="subcellular location">
    <subcellularLocation>
        <location evidence="1">Nucleus envelope</location>
    </subcellularLocation>
</comment>